<name>A0ABZ2L443_9BACT</name>
<comment type="catalytic activity">
    <reaction evidence="11 12">
        <text>cytidine + H2O + H(+) = uridine + NH4(+)</text>
        <dbReference type="Rhea" id="RHEA:16069"/>
        <dbReference type="ChEBI" id="CHEBI:15377"/>
        <dbReference type="ChEBI" id="CHEBI:15378"/>
        <dbReference type="ChEBI" id="CHEBI:16704"/>
        <dbReference type="ChEBI" id="CHEBI:17562"/>
        <dbReference type="ChEBI" id="CHEBI:28938"/>
        <dbReference type="EC" id="3.5.4.5"/>
    </reaction>
</comment>
<evidence type="ECO:0000256" key="5">
    <source>
        <dbReference type="ARBA" id="ARBA00018266"/>
    </source>
</evidence>
<dbReference type="NCBIfam" id="TIGR01354">
    <property type="entry name" value="cyt_deam_tetra"/>
    <property type="match status" value="1"/>
</dbReference>
<evidence type="ECO:0000256" key="9">
    <source>
        <dbReference type="ARBA" id="ARBA00032005"/>
    </source>
</evidence>
<evidence type="ECO:0000313" key="15">
    <source>
        <dbReference type="Proteomes" id="UP001374803"/>
    </source>
</evidence>
<dbReference type="InterPro" id="IPR050202">
    <property type="entry name" value="Cyt/Deoxycyt_deaminase"/>
</dbReference>
<feature type="domain" description="CMP/dCMP-type deaminase" evidence="13">
    <location>
        <begin position="13"/>
        <end position="143"/>
    </location>
</feature>
<evidence type="ECO:0000256" key="3">
    <source>
        <dbReference type="ARBA" id="ARBA00006576"/>
    </source>
</evidence>
<dbReference type="InterPro" id="IPR006262">
    <property type="entry name" value="Cyt_deam_tetra"/>
</dbReference>
<dbReference type="NCBIfam" id="NF004064">
    <property type="entry name" value="PRK05578.1"/>
    <property type="match status" value="1"/>
</dbReference>
<evidence type="ECO:0000256" key="12">
    <source>
        <dbReference type="RuleBase" id="RU364006"/>
    </source>
</evidence>
<accession>A0ABZ2L443</accession>
<comment type="similarity">
    <text evidence="3 12">Belongs to the cytidine and deoxycytidylate deaminase family.</text>
</comment>
<evidence type="ECO:0000256" key="7">
    <source>
        <dbReference type="ARBA" id="ARBA00022801"/>
    </source>
</evidence>
<dbReference type="RefSeq" id="WP_394835187.1">
    <property type="nucleotide sequence ID" value="NZ_CP089929.1"/>
</dbReference>
<dbReference type="PROSITE" id="PS00903">
    <property type="entry name" value="CYT_DCMP_DEAMINASES_1"/>
    <property type="match status" value="1"/>
</dbReference>
<dbReference type="PANTHER" id="PTHR11644">
    <property type="entry name" value="CYTIDINE DEAMINASE"/>
    <property type="match status" value="1"/>
</dbReference>
<dbReference type="PROSITE" id="PS51747">
    <property type="entry name" value="CYT_DCMP_DEAMINASES_2"/>
    <property type="match status" value="1"/>
</dbReference>
<dbReference type="GO" id="GO:0004126">
    <property type="term" value="F:cytidine deaminase activity"/>
    <property type="evidence" value="ECO:0007669"/>
    <property type="project" value="UniProtKB-EC"/>
</dbReference>
<keyword evidence="6 12" id="KW-0479">Metal-binding</keyword>
<dbReference type="Gene3D" id="3.40.140.10">
    <property type="entry name" value="Cytidine Deaminase, domain 2"/>
    <property type="match status" value="1"/>
</dbReference>
<sequence>MTPASSVLPVSPALLDQLVAEAKLVRARAYAPYSKYSVGAALATATGRIYTGCNVENASYGATICAERSAIAQMIALGDDKPVACAVATGGASPGSPCGICRQVLVEFARDMPVILVSVTDDGHEVRRDTSLSALLPDAFVSF</sequence>
<keyword evidence="7 12" id="KW-0378">Hydrolase</keyword>
<dbReference type="InterPro" id="IPR016192">
    <property type="entry name" value="APOBEC/CMP_deaminase_Zn-bd"/>
</dbReference>
<evidence type="ECO:0000256" key="11">
    <source>
        <dbReference type="ARBA" id="ARBA00049558"/>
    </source>
</evidence>
<evidence type="ECO:0000256" key="10">
    <source>
        <dbReference type="ARBA" id="ARBA00049252"/>
    </source>
</evidence>
<evidence type="ECO:0000256" key="8">
    <source>
        <dbReference type="ARBA" id="ARBA00022833"/>
    </source>
</evidence>
<dbReference type="PANTHER" id="PTHR11644:SF2">
    <property type="entry name" value="CYTIDINE DEAMINASE"/>
    <property type="match status" value="1"/>
</dbReference>
<gene>
    <name evidence="14" type="primary">cdd</name>
    <name evidence="14" type="ORF">LVJ94_52680</name>
</gene>
<dbReference type="EC" id="3.5.4.5" evidence="4 12"/>
<protein>
    <recommendedName>
        <fullName evidence="5 12">Cytidine deaminase</fullName>
        <ecNumber evidence="4 12">3.5.4.5</ecNumber>
    </recommendedName>
    <alternativeName>
        <fullName evidence="9 12">Cytidine aminohydrolase</fullName>
    </alternativeName>
</protein>
<comment type="catalytic activity">
    <reaction evidence="10 12">
        <text>2'-deoxycytidine + H2O + H(+) = 2'-deoxyuridine + NH4(+)</text>
        <dbReference type="Rhea" id="RHEA:13433"/>
        <dbReference type="ChEBI" id="CHEBI:15377"/>
        <dbReference type="ChEBI" id="CHEBI:15378"/>
        <dbReference type="ChEBI" id="CHEBI:15698"/>
        <dbReference type="ChEBI" id="CHEBI:16450"/>
        <dbReference type="ChEBI" id="CHEBI:28938"/>
        <dbReference type="EC" id="3.5.4.5"/>
    </reaction>
</comment>
<dbReference type="EMBL" id="CP089983">
    <property type="protein sequence ID" value="WXB05540.1"/>
    <property type="molecule type" value="Genomic_DNA"/>
</dbReference>
<dbReference type="Proteomes" id="UP001374803">
    <property type="component" value="Chromosome"/>
</dbReference>
<evidence type="ECO:0000256" key="4">
    <source>
        <dbReference type="ARBA" id="ARBA00012783"/>
    </source>
</evidence>
<keyword evidence="15" id="KW-1185">Reference proteome</keyword>
<dbReference type="Pfam" id="PF00383">
    <property type="entry name" value="dCMP_cyt_deam_1"/>
    <property type="match status" value="1"/>
</dbReference>
<evidence type="ECO:0000256" key="2">
    <source>
        <dbReference type="ARBA" id="ARBA00003949"/>
    </source>
</evidence>
<reference evidence="14" key="1">
    <citation type="submission" date="2021-12" db="EMBL/GenBank/DDBJ databases">
        <title>Discovery of the Pendulisporaceae a myxobacterial family with distinct sporulation behavior and unique specialized metabolism.</title>
        <authorList>
            <person name="Garcia R."/>
            <person name="Popoff A."/>
            <person name="Bader C.D."/>
            <person name="Loehr J."/>
            <person name="Walesch S."/>
            <person name="Walt C."/>
            <person name="Boldt J."/>
            <person name="Bunk B."/>
            <person name="Haeckl F.J.F.P.J."/>
            <person name="Gunesch A.P."/>
            <person name="Birkelbach J."/>
            <person name="Nuebel U."/>
            <person name="Pietschmann T."/>
            <person name="Bach T."/>
            <person name="Mueller R."/>
        </authorList>
    </citation>
    <scope>NUCLEOTIDE SEQUENCE</scope>
    <source>
        <strain evidence="14">MSr11367</strain>
    </source>
</reference>
<dbReference type="SUPFAM" id="SSF53927">
    <property type="entry name" value="Cytidine deaminase-like"/>
    <property type="match status" value="1"/>
</dbReference>
<organism evidence="14 15">
    <name type="scientific">Pendulispora rubella</name>
    <dbReference type="NCBI Taxonomy" id="2741070"/>
    <lineage>
        <taxon>Bacteria</taxon>
        <taxon>Pseudomonadati</taxon>
        <taxon>Myxococcota</taxon>
        <taxon>Myxococcia</taxon>
        <taxon>Myxococcales</taxon>
        <taxon>Sorangiineae</taxon>
        <taxon>Pendulisporaceae</taxon>
        <taxon>Pendulispora</taxon>
    </lineage>
</organism>
<comment type="cofactor">
    <cofactor evidence="1 12">
        <name>Zn(2+)</name>
        <dbReference type="ChEBI" id="CHEBI:29105"/>
    </cofactor>
</comment>
<evidence type="ECO:0000256" key="6">
    <source>
        <dbReference type="ARBA" id="ARBA00022723"/>
    </source>
</evidence>
<keyword evidence="8 12" id="KW-0862">Zinc</keyword>
<dbReference type="InterPro" id="IPR016193">
    <property type="entry name" value="Cytidine_deaminase-like"/>
</dbReference>
<evidence type="ECO:0000259" key="13">
    <source>
        <dbReference type="PROSITE" id="PS51747"/>
    </source>
</evidence>
<proteinExistence type="inferred from homology"/>
<dbReference type="InterPro" id="IPR002125">
    <property type="entry name" value="CMP_dCMP_dom"/>
</dbReference>
<comment type="function">
    <text evidence="2 12">This enzyme scavenges exogenous and endogenous cytidine and 2'-deoxycytidine for UMP synthesis.</text>
</comment>
<dbReference type="CDD" id="cd01283">
    <property type="entry name" value="cytidine_deaminase"/>
    <property type="match status" value="1"/>
</dbReference>
<evidence type="ECO:0000256" key="1">
    <source>
        <dbReference type="ARBA" id="ARBA00001947"/>
    </source>
</evidence>
<evidence type="ECO:0000313" key="14">
    <source>
        <dbReference type="EMBL" id="WXB05540.1"/>
    </source>
</evidence>